<keyword evidence="1" id="KW-1133">Transmembrane helix</keyword>
<keyword evidence="1" id="KW-0472">Membrane</keyword>
<gene>
    <name evidence="2" type="ORF">JOM49_003623</name>
</gene>
<keyword evidence="3" id="KW-1185">Reference proteome</keyword>
<organism evidence="2 3">
    <name type="scientific">Amycolatopsis magusensis</name>
    <dbReference type="NCBI Taxonomy" id="882444"/>
    <lineage>
        <taxon>Bacteria</taxon>
        <taxon>Bacillati</taxon>
        <taxon>Actinomycetota</taxon>
        <taxon>Actinomycetes</taxon>
        <taxon>Pseudonocardiales</taxon>
        <taxon>Pseudonocardiaceae</taxon>
        <taxon>Amycolatopsis</taxon>
    </lineage>
</organism>
<evidence type="ECO:0000313" key="2">
    <source>
        <dbReference type="EMBL" id="MBP2182097.1"/>
    </source>
</evidence>
<keyword evidence="1" id="KW-0812">Transmembrane</keyword>
<sequence>MFARVEGEFMAHEVEHQSFNADRIVAGCAIGAGLASLVGGFVTDDAMLIEQFKVGNDVLFWGGGILLLLGVLFAVVKD</sequence>
<evidence type="ECO:0000256" key="1">
    <source>
        <dbReference type="SAM" id="Phobius"/>
    </source>
</evidence>
<proteinExistence type="predicted"/>
<dbReference type="EMBL" id="JAGGMS010000001">
    <property type="protein sequence ID" value="MBP2182097.1"/>
    <property type="molecule type" value="Genomic_DNA"/>
</dbReference>
<protein>
    <submittedName>
        <fullName evidence="2">Membrane protein</fullName>
    </submittedName>
</protein>
<dbReference type="Proteomes" id="UP000741013">
    <property type="component" value="Unassembled WGS sequence"/>
</dbReference>
<reference evidence="2 3" key="1">
    <citation type="submission" date="2021-03" db="EMBL/GenBank/DDBJ databases">
        <title>Sequencing the genomes of 1000 actinobacteria strains.</title>
        <authorList>
            <person name="Klenk H.-P."/>
        </authorList>
    </citation>
    <scope>NUCLEOTIDE SEQUENCE [LARGE SCALE GENOMIC DNA]</scope>
    <source>
        <strain evidence="2 3">DSM 45510</strain>
    </source>
</reference>
<feature type="transmembrane region" description="Helical" evidence="1">
    <location>
        <begin position="24"/>
        <end position="43"/>
    </location>
</feature>
<evidence type="ECO:0000313" key="3">
    <source>
        <dbReference type="Proteomes" id="UP000741013"/>
    </source>
</evidence>
<name>A0ABS4PRP1_9PSEU</name>
<accession>A0ABS4PRP1</accession>
<feature type="transmembrane region" description="Helical" evidence="1">
    <location>
        <begin position="58"/>
        <end position="76"/>
    </location>
</feature>
<comment type="caution">
    <text evidence="2">The sequence shown here is derived from an EMBL/GenBank/DDBJ whole genome shotgun (WGS) entry which is preliminary data.</text>
</comment>